<accession>A0ABV0TQ03</accession>
<keyword evidence="3" id="KW-1185">Reference proteome</keyword>
<evidence type="ECO:0000313" key="3">
    <source>
        <dbReference type="Proteomes" id="UP001482620"/>
    </source>
</evidence>
<organism evidence="2 3">
    <name type="scientific">Ilyodon furcidens</name>
    <name type="common">goldbreast splitfin</name>
    <dbReference type="NCBI Taxonomy" id="33524"/>
    <lineage>
        <taxon>Eukaryota</taxon>
        <taxon>Metazoa</taxon>
        <taxon>Chordata</taxon>
        <taxon>Craniata</taxon>
        <taxon>Vertebrata</taxon>
        <taxon>Euteleostomi</taxon>
        <taxon>Actinopterygii</taxon>
        <taxon>Neopterygii</taxon>
        <taxon>Teleostei</taxon>
        <taxon>Neoteleostei</taxon>
        <taxon>Acanthomorphata</taxon>
        <taxon>Ovalentaria</taxon>
        <taxon>Atherinomorphae</taxon>
        <taxon>Cyprinodontiformes</taxon>
        <taxon>Goodeidae</taxon>
        <taxon>Ilyodon</taxon>
    </lineage>
</organism>
<protein>
    <submittedName>
        <fullName evidence="2">Uncharacterized protein</fullName>
    </submittedName>
</protein>
<feature type="non-terminal residue" evidence="2">
    <location>
        <position position="96"/>
    </location>
</feature>
<sequence length="96" mass="10358">MHSRAHITLEQGGSSSEGTSQMNMSSVKKVPIFVGLLVAYVTVGKPASLCQIWGNPEFPVLSKEGDVMIGGAFSIYSEITQPSLFFTERPTAFKCT</sequence>
<evidence type="ECO:0000256" key="1">
    <source>
        <dbReference type="SAM" id="MobiDB-lite"/>
    </source>
</evidence>
<feature type="region of interest" description="Disordered" evidence="1">
    <location>
        <begin position="1"/>
        <end position="22"/>
    </location>
</feature>
<comment type="caution">
    <text evidence="2">The sequence shown here is derived from an EMBL/GenBank/DDBJ whole genome shotgun (WGS) entry which is preliminary data.</text>
</comment>
<gene>
    <name evidence="2" type="ORF">ILYODFUR_037161</name>
</gene>
<feature type="compositionally biased region" description="Low complexity" evidence="1">
    <location>
        <begin position="10"/>
        <end position="21"/>
    </location>
</feature>
<name>A0ABV0TQ03_9TELE</name>
<dbReference type="EMBL" id="JAHRIQ010042760">
    <property type="protein sequence ID" value="MEQ2235000.1"/>
    <property type="molecule type" value="Genomic_DNA"/>
</dbReference>
<evidence type="ECO:0000313" key="2">
    <source>
        <dbReference type="EMBL" id="MEQ2235000.1"/>
    </source>
</evidence>
<proteinExistence type="predicted"/>
<reference evidence="2 3" key="1">
    <citation type="submission" date="2021-06" db="EMBL/GenBank/DDBJ databases">
        <authorList>
            <person name="Palmer J.M."/>
        </authorList>
    </citation>
    <scope>NUCLEOTIDE SEQUENCE [LARGE SCALE GENOMIC DNA]</scope>
    <source>
        <strain evidence="3">if_2019</strain>
        <tissue evidence="2">Muscle</tissue>
    </source>
</reference>
<dbReference type="Proteomes" id="UP001482620">
    <property type="component" value="Unassembled WGS sequence"/>
</dbReference>